<dbReference type="GO" id="GO:0012505">
    <property type="term" value="C:endomembrane system"/>
    <property type="evidence" value="ECO:0007669"/>
    <property type="project" value="TreeGrafter"/>
</dbReference>
<dbReference type="Gene3D" id="3.10.120.10">
    <property type="entry name" value="Cytochrome b5-like heme/steroid binding domain"/>
    <property type="match status" value="1"/>
</dbReference>
<organism evidence="1">
    <name type="scientific">Alexandrium monilatum</name>
    <dbReference type="NCBI Taxonomy" id="311494"/>
    <lineage>
        <taxon>Eukaryota</taxon>
        <taxon>Sar</taxon>
        <taxon>Alveolata</taxon>
        <taxon>Dinophyceae</taxon>
        <taxon>Gonyaulacales</taxon>
        <taxon>Pyrocystaceae</taxon>
        <taxon>Alexandrium</taxon>
    </lineage>
</organism>
<dbReference type="GO" id="GO:0016020">
    <property type="term" value="C:membrane"/>
    <property type="evidence" value="ECO:0007669"/>
    <property type="project" value="TreeGrafter"/>
</dbReference>
<proteinExistence type="predicted"/>
<protein>
    <recommendedName>
        <fullName evidence="2">Cytochrome b5 heme-binding domain-containing protein</fullName>
    </recommendedName>
</protein>
<dbReference type="InterPro" id="IPR036400">
    <property type="entry name" value="Cyt_B5-like_heme/steroid_sf"/>
</dbReference>
<dbReference type="PANTHER" id="PTHR10281">
    <property type="entry name" value="MEMBRANE-ASSOCIATED PROGESTERONE RECEPTOR COMPONENT-RELATED"/>
    <property type="match status" value="1"/>
</dbReference>
<dbReference type="SUPFAM" id="SSF55856">
    <property type="entry name" value="Cytochrome b5-like heme/steroid binding domain"/>
    <property type="match status" value="1"/>
</dbReference>
<sequence>MSWAPTGESLAARAMRAQASGRFTCETLGEFNGDFCPPYVGVCGLVYDVGDSANFDKEDDSVGHGYGALWAGKDATFALAKLSLRPEDANRVDWALEDLSGDELAVLGAWAAHFSARYKEVGLLVEYAGWDWEPAREAAKGRAPPLERLVQLQEEQGHAVVPAPAAVAE</sequence>
<dbReference type="PANTHER" id="PTHR10281:SF76">
    <property type="entry name" value="CALCUTTA CUP-RELATED"/>
    <property type="match status" value="1"/>
</dbReference>
<evidence type="ECO:0000313" key="1">
    <source>
        <dbReference type="EMBL" id="CAE4563268.1"/>
    </source>
</evidence>
<reference evidence="1" key="1">
    <citation type="submission" date="2021-01" db="EMBL/GenBank/DDBJ databases">
        <authorList>
            <person name="Corre E."/>
            <person name="Pelletier E."/>
            <person name="Niang G."/>
            <person name="Scheremetjew M."/>
            <person name="Finn R."/>
            <person name="Kale V."/>
            <person name="Holt S."/>
            <person name="Cochrane G."/>
            <person name="Meng A."/>
            <person name="Brown T."/>
            <person name="Cohen L."/>
        </authorList>
    </citation>
    <scope>NUCLEOTIDE SEQUENCE</scope>
    <source>
        <strain evidence="1">CCMP3105</strain>
    </source>
</reference>
<name>A0A7S4PW86_9DINO</name>
<gene>
    <name evidence="1" type="ORF">AMON00008_LOCUS2887</name>
</gene>
<dbReference type="EMBL" id="HBNR01004345">
    <property type="protein sequence ID" value="CAE4563268.1"/>
    <property type="molecule type" value="Transcribed_RNA"/>
</dbReference>
<dbReference type="AlphaFoldDB" id="A0A7S4PW86"/>
<evidence type="ECO:0008006" key="2">
    <source>
        <dbReference type="Google" id="ProtNLM"/>
    </source>
</evidence>
<dbReference type="InterPro" id="IPR050577">
    <property type="entry name" value="MAPR/NEUFC/NENF-like"/>
</dbReference>
<accession>A0A7S4PW86</accession>